<dbReference type="AlphaFoldDB" id="A0A9N9HET7"/>
<comment type="caution">
    <text evidence="1">The sequence shown here is derived from an EMBL/GenBank/DDBJ whole genome shotgun (WGS) entry which is preliminary data.</text>
</comment>
<reference evidence="1" key="1">
    <citation type="submission" date="2021-06" db="EMBL/GenBank/DDBJ databases">
        <authorList>
            <person name="Kallberg Y."/>
            <person name="Tangrot J."/>
            <person name="Rosling A."/>
        </authorList>
    </citation>
    <scope>NUCLEOTIDE SEQUENCE</scope>
    <source>
        <strain evidence="1">UK204</strain>
    </source>
</reference>
<dbReference type="EMBL" id="CAJVPQ010005753">
    <property type="protein sequence ID" value="CAG8674930.1"/>
    <property type="molecule type" value="Genomic_DNA"/>
</dbReference>
<sequence>MGRNVLDTMKMRKEFGLSLKMIVRKQKIPELKINHLGITQYCIDVAPNKELFDRILSITGNNFSNEINESSRYRVSFAYSYPSEQHEKDDNWTYMDFELSTSKFPDKKILKCILMISRKELKKIERVENDYGKYPFKTFYPLRRRPLRDIYPETVDQWKLREEAYLEQHQIRNGRLSLMIRNFTLRYKSSVIYIISWWKGDGKGGNDLNKDENKI</sequence>
<gene>
    <name evidence="1" type="ORF">FCALED_LOCUS12202</name>
</gene>
<accession>A0A9N9HET7</accession>
<organism evidence="1 2">
    <name type="scientific">Funneliformis caledonium</name>
    <dbReference type="NCBI Taxonomy" id="1117310"/>
    <lineage>
        <taxon>Eukaryota</taxon>
        <taxon>Fungi</taxon>
        <taxon>Fungi incertae sedis</taxon>
        <taxon>Mucoromycota</taxon>
        <taxon>Glomeromycotina</taxon>
        <taxon>Glomeromycetes</taxon>
        <taxon>Glomerales</taxon>
        <taxon>Glomeraceae</taxon>
        <taxon>Funneliformis</taxon>
    </lineage>
</organism>
<keyword evidence="2" id="KW-1185">Reference proteome</keyword>
<dbReference type="OrthoDB" id="655030at2759"/>
<protein>
    <submittedName>
        <fullName evidence="1">2694_t:CDS:1</fullName>
    </submittedName>
</protein>
<dbReference type="Proteomes" id="UP000789570">
    <property type="component" value="Unassembled WGS sequence"/>
</dbReference>
<name>A0A9N9HET7_9GLOM</name>
<evidence type="ECO:0000313" key="2">
    <source>
        <dbReference type="Proteomes" id="UP000789570"/>
    </source>
</evidence>
<evidence type="ECO:0000313" key="1">
    <source>
        <dbReference type="EMBL" id="CAG8674930.1"/>
    </source>
</evidence>
<proteinExistence type="predicted"/>